<dbReference type="PANTHER" id="PTHR13748">
    <property type="entry name" value="COBW-RELATED"/>
    <property type="match status" value="1"/>
</dbReference>
<dbReference type="AlphaFoldDB" id="A0A1Q2M2C9"/>
<dbReference type="Proteomes" id="UP000188219">
    <property type="component" value="Chromosome"/>
</dbReference>
<evidence type="ECO:0000313" key="2">
    <source>
        <dbReference type="EMBL" id="AQQ66789.1"/>
    </source>
</evidence>
<keyword evidence="3" id="KW-1185">Reference proteome</keyword>
<dbReference type="KEGG" id="maga:Mag101_03385"/>
<dbReference type="GO" id="GO:0005737">
    <property type="term" value="C:cytoplasm"/>
    <property type="evidence" value="ECO:0007669"/>
    <property type="project" value="TreeGrafter"/>
</dbReference>
<sequence>MGAEKTKISAVPTNIITGFLGAGKTSTILHLLKSKPANERWAVLVNEFGEIGIDGSLFQGTHREEDGVFIREVPGGCMCCAAGLPMQIALNQLLTRANPDRLLIEPTGLGHPIEVLETLSAEHYKDVLSIQKILTLVDARKLADERYTSHQTFNQQIAIADIVVGNKQDLYGDKDKAALRDYVKSHSPNATEVLFAEQGQIDFSILSGPTATRVSPHYHESHGSPSAQEEAEIPQAGFLKAVNQGESYQSIGWRFAPDIVFDQKKLFNFLSGLTVERMKAVFITDEGVLGYNLTPDTLTEVELDDCAESRIEIIAQQLEDEWEAQLMQCQLPNS</sequence>
<dbReference type="PANTHER" id="PTHR13748:SF46">
    <property type="entry name" value="ZINC CHAPERONE YEIR"/>
    <property type="match status" value="1"/>
</dbReference>
<dbReference type="InterPro" id="IPR003495">
    <property type="entry name" value="CobW/HypB/UreG_nucleotide-bd"/>
</dbReference>
<organism evidence="2 3">
    <name type="scientific">Microbulbifer agarilyticus</name>
    <dbReference type="NCBI Taxonomy" id="260552"/>
    <lineage>
        <taxon>Bacteria</taxon>
        <taxon>Pseudomonadati</taxon>
        <taxon>Pseudomonadota</taxon>
        <taxon>Gammaproteobacteria</taxon>
        <taxon>Cellvibrionales</taxon>
        <taxon>Microbulbiferaceae</taxon>
        <taxon>Microbulbifer</taxon>
    </lineage>
</organism>
<dbReference type="RefSeq" id="WP_077400789.1">
    <property type="nucleotide sequence ID" value="NZ_CP019650.1"/>
</dbReference>
<dbReference type="SUPFAM" id="SSF52540">
    <property type="entry name" value="P-loop containing nucleoside triphosphate hydrolases"/>
    <property type="match status" value="1"/>
</dbReference>
<accession>A0A1Q2M2C9</accession>
<name>A0A1Q2M2C9_9GAMM</name>
<dbReference type="OrthoDB" id="9808822at2"/>
<dbReference type="InterPro" id="IPR027417">
    <property type="entry name" value="P-loop_NTPase"/>
</dbReference>
<dbReference type="InterPro" id="IPR051316">
    <property type="entry name" value="Zinc-reg_GTPase_activator"/>
</dbReference>
<gene>
    <name evidence="2" type="ORF">Mag101_03385</name>
</gene>
<dbReference type="Pfam" id="PF02492">
    <property type="entry name" value="cobW"/>
    <property type="match status" value="1"/>
</dbReference>
<evidence type="ECO:0000313" key="3">
    <source>
        <dbReference type="Proteomes" id="UP000188219"/>
    </source>
</evidence>
<dbReference type="STRING" id="260552.Mag101_03385"/>
<dbReference type="EMBL" id="CP019650">
    <property type="protein sequence ID" value="AQQ66789.1"/>
    <property type="molecule type" value="Genomic_DNA"/>
</dbReference>
<reference evidence="2" key="1">
    <citation type="submission" date="2017-02" db="EMBL/GenBank/DDBJ databases">
        <title>Genome of Microbulbifer agarilyticus GP101.</title>
        <authorList>
            <person name="Jung J."/>
            <person name="Bae S.S."/>
            <person name="Baek K."/>
        </authorList>
    </citation>
    <scope>NUCLEOTIDE SEQUENCE [LARGE SCALE GENOMIC DNA]</scope>
    <source>
        <strain evidence="2">GP101</strain>
    </source>
</reference>
<feature type="domain" description="CobW/HypB/UreG nucleotide-binding" evidence="1">
    <location>
        <begin position="12"/>
        <end position="190"/>
    </location>
</feature>
<dbReference type="CDD" id="cd03112">
    <property type="entry name" value="CobW-like"/>
    <property type="match status" value="1"/>
</dbReference>
<dbReference type="eggNOG" id="COG0523">
    <property type="taxonomic scope" value="Bacteria"/>
</dbReference>
<proteinExistence type="predicted"/>
<dbReference type="Gene3D" id="3.40.50.300">
    <property type="entry name" value="P-loop containing nucleotide triphosphate hydrolases"/>
    <property type="match status" value="1"/>
</dbReference>
<protein>
    <submittedName>
        <fullName evidence="2">Cobalamin biosynthesis protein CobW</fullName>
    </submittedName>
</protein>
<evidence type="ECO:0000259" key="1">
    <source>
        <dbReference type="Pfam" id="PF02492"/>
    </source>
</evidence>